<proteinExistence type="predicted"/>
<accession>A0ACB6RQH5</accession>
<sequence>MDNEKRPAAPISPLEQKPSLPETFTARSLYPLYVLAKSQRRLLSKVKVVLEHACYTFGKVAMAHGIPKQGWDSPDCVKLNVWVRLFKSEENLFDARGIAAIGKPLPDLQVSKFVAVWSVVVY</sequence>
<dbReference type="Proteomes" id="UP000799754">
    <property type="component" value="Unassembled WGS sequence"/>
</dbReference>
<keyword evidence="2" id="KW-1185">Reference proteome</keyword>
<comment type="caution">
    <text evidence="1">The sequence shown here is derived from an EMBL/GenBank/DDBJ whole genome shotgun (WGS) entry which is preliminary data.</text>
</comment>
<evidence type="ECO:0000313" key="2">
    <source>
        <dbReference type="Proteomes" id="UP000799754"/>
    </source>
</evidence>
<reference evidence="1" key="1">
    <citation type="journal article" date="2020" name="Stud. Mycol.">
        <title>101 Dothideomycetes genomes: a test case for predicting lifestyles and emergence of pathogens.</title>
        <authorList>
            <person name="Haridas S."/>
            <person name="Albert R."/>
            <person name="Binder M."/>
            <person name="Bloem J."/>
            <person name="Labutti K."/>
            <person name="Salamov A."/>
            <person name="Andreopoulos B."/>
            <person name="Baker S."/>
            <person name="Barry K."/>
            <person name="Bills G."/>
            <person name="Bluhm B."/>
            <person name="Cannon C."/>
            <person name="Castanera R."/>
            <person name="Culley D."/>
            <person name="Daum C."/>
            <person name="Ezra D."/>
            <person name="Gonzalez J."/>
            <person name="Henrissat B."/>
            <person name="Kuo A."/>
            <person name="Liang C."/>
            <person name="Lipzen A."/>
            <person name="Lutzoni F."/>
            <person name="Magnuson J."/>
            <person name="Mondo S."/>
            <person name="Nolan M."/>
            <person name="Ohm R."/>
            <person name="Pangilinan J."/>
            <person name="Park H.-J."/>
            <person name="Ramirez L."/>
            <person name="Alfaro M."/>
            <person name="Sun H."/>
            <person name="Tritt A."/>
            <person name="Yoshinaga Y."/>
            <person name="Zwiers L.-H."/>
            <person name="Turgeon B."/>
            <person name="Goodwin S."/>
            <person name="Spatafora J."/>
            <person name="Crous P."/>
            <person name="Grigoriev I."/>
        </authorList>
    </citation>
    <scope>NUCLEOTIDE SEQUENCE</scope>
    <source>
        <strain evidence="1">CBS 525.71</strain>
    </source>
</reference>
<protein>
    <submittedName>
        <fullName evidence="1">Uncharacterized protein</fullName>
    </submittedName>
</protein>
<evidence type="ECO:0000313" key="1">
    <source>
        <dbReference type="EMBL" id="KAF2623378.1"/>
    </source>
</evidence>
<gene>
    <name evidence="1" type="ORF">BU25DRAFT_178002</name>
</gene>
<name>A0ACB6RQH5_9PLEO</name>
<organism evidence="1 2">
    <name type="scientific">Macroventuria anomochaeta</name>
    <dbReference type="NCBI Taxonomy" id="301207"/>
    <lineage>
        <taxon>Eukaryota</taxon>
        <taxon>Fungi</taxon>
        <taxon>Dikarya</taxon>
        <taxon>Ascomycota</taxon>
        <taxon>Pezizomycotina</taxon>
        <taxon>Dothideomycetes</taxon>
        <taxon>Pleosporomycetidae</taxon>
        <taxon>Pleosporales</taxon>
        <taxon>Pleosporineae</taxon>
        <taxon>Didymellaceae</taxon>
        <taxon>Macroventuria</taxon>
    </lineage>
</organism>
<dbReference type="EMBL" id="MU006737">
    <property type="protein sequence ID" value="KAF2623378.1"/>
    <property type="molecule type" value="Genomic_DNA"/>
</dbReference>